<dbReference type="GO" id="GO:0005085">
    <property type="term" value="F:guanyl-nucleotide exchange factor activity"/>
    <property type="evidence" value="ECO:0007669"/>
    <property type="project" value="UniProtKB-KW"/>
</dbReference>
<keyword evidence="3" id="KW-0653">Protein transport</keyword>
<name>A0A430Q4G8_SCHBO</name>
<keyword evidence="1" id="KW-0813">Transport</keyword>
<evidence type="ECO:0000256" key="2">
    <source>
        <dbReference type="ARBA" id="ARBA00022658"/>
    </source>
</evidence>
<protein>
    <submittedName>
        <fullName evidence="4">Guanine nucleotide exchange factor</fullName>
    </submittedName>
</protein>
<dbReference type="InterPro" id="IPR011057">
    <property type="entry name" value="Mss4-like_sf"/>
</dbReference>
<reference evidence="4 5" key="1">
    <citation type="journal article" date="2019" name="PLoS Pathog.">
        <title>Genome sequence of the bovine parasite Schistosoma bovis Tanzania.</title>
        <authorList>
            <person name="Oey H."/>
            <person name="Zakrzewski M."/>
            <person name="Gobert G."/>
            <person name="Gravermann K."/>
            <person name="Stoye J."/>
            <person name="Jones M."/>
            <person name="Mcmanus D."/>
            <person name="Krause L."/>
        </authorList>
    </citation>
    <scope>NUCLEOTIDE SEQUENCE [LARGE SCALE GENOMIC DNA]</scope>
    <source>
        <strain evidence="4 5">TAN1997</strain>
    </source>
</reference>
<dbReference type="PANTHER" id="PTHR13276">
    <property type="entry name" value="GUANINE NUCLEOTIDE EXCHANGE FACTOR MSS4"/>
    <property type="match status" value="1"/>
</dbReference>
<proteinExistence type="predicted"/>
<evidence type="ECO:0000256" key="3">
    <source>
        <dbReference type="ARBA" id="ARBA00022927"/>
    </source>
</evidence>
<keyword evidence="2" id="KW-0344">Guanine-nucleotide releasing factor</keyword>
<dbReference type="STRING" id="6184.A0A430Q4G8"/>
<sequence length="145" mass="16386">KLSVLLTLRFVRFCDSTDANDQITQNGYNQFNILCPRCSSIVLRKNTAKLANKQHNLPVFAKKSELSNPSKEFPTELTEEFWCVNDMYAFENVGFTNSVSTFRYLTCADCDLGPLGFHDTQEGPTNAYYIALTRTTTEGKSSCKK</sequence>
<organism evidence="4 5">
    <name type="scientific">Schistosoma bovis</name>
    <name type="common">Blood fluke</name>
    <dbReference type="NCBI Taxonomy" id="6184"/>
    <lineage>
        <taxon>Eukaryota</taxon>
        <taxon>Metazoa</taxon>
        <taxon>Spiralia</taxon>
        <taxon>Lophotrochozoa</taxon>
        <taxon>Platyhelminthes</taxon>
        <taxon>Trematoda</taxon>
        <taxon>Digenea</taxon>
        <taxon>Strigeidida</taxon>
        <taxon>Schistosomatoidea</taxon>
        <taxon>Schistosomatidae</taxon>
        <taxon>Schistosoma</taxon>
    </lineage>
</organism>
<evidence type="ECO:0000313" key="4">
    <source>
        <dbReference type="EMBL" id="RTG82567.1"/>
    </source>
</evidence>
<dbReference type="GO" id="GO:0005829">
    <property type="term" value="C:cytosol"/>
    <property type="evidence" value="ECO:0007669"/>
    <property type="project" value="TreeGrafter"/>
</dbReference>
<dbReference type="Proteomes" id="UP000290809">
    <property type="component" value="Unassembled WGS sequence"/>
</dbReference>
<evidence type="ECO:0000313" key="5">
    <source>
        <dbReference type="Proteomes" id="UP000290809"/>
    </source>
</evidence>
<dbReference type="InterPro" id="IPR011323">
    <property type="entry name" value="Mss4/transl-control_tumour"/>
</dbReference>
<dbReference type="PANTHER" id="PTHR13276:SF0">
    <property type="entry name" value="GUANINE NUCLEOTIDE EXCHANGE FACTOR MSS4"/>
    <property type="match status" value="1"/>
</dbReference>
<gene>
    <name evidence="4" type="ORF">DC041_0011071</name>
</gene>
<dbReference type="AlphaFoldDB" id="A0A430Q4G8"/>
<keyword evidence="5" id="KW-1185">Reference proteome</keyword>
<dbReference type="GO" id="GO:0006892">
    <property type="term" value="P:post-Golgi vesicle-mediated transport"/>
    <property type="evidence" value="ECO:0007669"/>
    <property type="project" value="TreeGrafter"/>
</dbReference>
<dbReference type="GO" id="GO:0007264">
    <property type="term" value="P:small GTPase-mediated signal transduction"/>
    <property type="evidence" value="ECO:0007669"/>
    <property type="project" value="InterPro"/>
</dbReference>
<dbReference type="SUPFAM" id="SSF51316">
    <property type="entry name" value="Mss4-like"/>
    <property type="match status" value="1"/>
</dbReference>
<accession>A0A430Q4G8</accession>
<dbReference type="Gene3D" id="2.170.150.10">
    <property type="entry name" value="Metal Binding Protein, Guanine Nucleotide Exchange Factor, Chain A"/>
    <property type="match status" value="1"/>
</dbReference>
<dbReference type="EMBL" id="QMKO01002782">
    <property type="protein sequence ID" value="RTG82567.1"/>
    <property type="molecule type" value="Genomic_DNA"/>
</dbReference>
<dbReference type="Pfam" id="PF04421">
    <property type="entry name" value="Mss4"/>
    <property type="match status" value="1"/>
</dbReference>
<dbReference type="PROSITE" id="PS51796">
    <property type="entry name" value="MSS4"/>
    <property type="match status" value="1"/>
</dbReference>
<dbReference type="GO" id="GO:0015031">
    <property type="term" value="P:protein transport"/>
    <property type="evidence" value="ECO:0007669"/>
    <property type="project" value="UniProtKB-KW"/>
</dbReference>
<evidence type="ECO:0000256" key="1">
    <source>
        <dbReference type="ARBA" id="ARBA00022448"/>
    </source>
</evidence>
<dbReference type="InterPro" id="IPR007515">
    <property type="entry name" value="Mss4"/>
</dbReference>
<dbReference type="FunFam" id="2.170.150.10:FF:000005">
    <property type="entry name" value="Guanine nucleotide exchange factor MSS4"/>
    <property type="match status" value="1"/>
</dbReference>
<dbReference type="GO" id="GO:0016020">
    <property type="term" value="C:membrane"/>
    <property type="evidence" value="ECO:0007669"/>
    <property type="project" value="TreeGrafter"/>
</dbReference>
<feature type="non-terminal residue" evidence="4">
    <location>
        <position position="1"/>
    </location>
</feature>
<comment type="caution">
    <text evidence="4">The sequence shown here is derived from an EMBL/GenBank/DDBJ whole genome shotgun (WGS) entry which is preliminary data.</text>
</comment>
<dbReference type="GO" id="GO:0008270">
    <property type="term" value="F:zinc ion binding"/>
    <property type="evidence" value="ECO:0007669"/>
    <property type="project" value="TreeGrafter"/>
</dbReference>